<name>A0AAV4VJA2_CAEEX</name>
<reference evidence="2 3" key="1">
    <citation type="submission" date="2021-06" db="EMBL/GenBank/DDBJ databases">
        <title>Caerostris extrusa draft genome.</title>
        <authorList>
            <person name="Kono N."/>
            <person name="Arakawa K."/>
        </authorList>
    </citation>
    <scope>NUCLEOTIDE SEQUENCE [LARGE SCALE GENOMIC DNA]</scope>
</reference>
<gene>
    <name evidence="2" type="ORF">CEXT_244471</name>
</gene>
<sequence>MPDSKVEGGATFRTRPGAEHRKGGWKGLIYFQKERESLGQLRFRNSFNRTITLCVSLFAAMGEEGKTAQEGHQNESKHFEDRFEEKGDRKKPLLLLLRHSLLGRGSTDPIKKKKKKKGKQSESPLTPSLRFDENHFHSRPSPRPAQQTHAPPPRPPSHPCIIYRNKTRHADCITTP</sequence>
<dbReference type="Proteomes" id="UP001054945">
    <property type="component" value="Unassembled WGS sequence"/>
</dbReference>
<organism evidence="2 3">
    <name type="scientific">Caerostris extrusa</name>
    <name type="common">Bark spider</name>
    <name type="synonym">Caerostris bankana</name>
    <dbReference type="NCBI Taxonomy" id="172846"/>
    <lineage>
        <taxon>Eukaryota</taxon>
        <taxon>Metazoa</taxon>
        <taxon>Ecdysozoa</taxon>
        <taxon>Arthropoda</taxon>
        <taxon>Chelicerata</taxon>
        <taxon>Arachnida</taxon>
        <taxon>Araneae</taxon>
        <taxon>Araneomorphae</taxon>
        <taxon>Entelegynae</taxon>
        <taxon>Araneoidea</taxon>
        <taxon>Araneidae</taxon>
        <taxon>Caerostris</taxon>
    </lineage>
</organism>
<feature type="region of interest" description="Disordered" evidence="1">
    <location>
        <begin position="66"/>
        <end position="176"/>
    </location>
</feature>
<keyword evidence="3" id="KW-1185">Reference proteome</keyword>
<proteinExistence type="predicted"/>
<evidence type="ECO:0000256" key="1">
    <source>
        <dbReference type="SAM" id="MobiDB-lite"/>
    </source>
</evidence>
<evidence type="ECO:0000313" key="3">
    <source>
        <dbReference type="Proteomes" id="UP001054945"/>
    </source>
</evidence>
<accession>A0AAV4VJA2</accession>
<evidence type="ECO:0000313" key="2">
    <source>
        <dbReference type="EMBL" id="GIY70226.1"/>
    </source>
</evidence>
<dbReference type="EMBL" id="BPLR01014639">
    <property type="protein sequence ID" value="GIY70226.1"/>
    <property type="molecule type" value="Genomic_DNA"/>
</dbReference>
<feature type="compositionally biased region" description="Low complexity" evidence="1">
    <location>
        <begin position="93"/>
        <end position="106"/>
    </location>
</feature>
<feature type="compositionally biased region" description="Basic and acidic residues" evidence="1">
    <location>
        <begin position="66"/>
        <end position="91"/>
    </location>
</feature>
<comment type="caution">
    <text evidence="2">The sequence shown here is derived from an EMBL/GenBank/DDBJ whole genome shotgun (WGS) entry which is preliminary data.</text>
</comment>
<protein>
    <submittedName>
        <fullName evidence="2">Uncharacterized protein</fullName>
    </submittedName>
</protein>
<dbReference type="AlphaFoldDB" id="A0AAV4VJA2"/>